<dbReference type="Gene3D" id="1.10.10.10">
    <property type="entry name" value="Winged helix-like DNA-binding domain superfamily/Winged helix DNA-binding domain"/>
    <property type="match status" value="1"/>
</dbReference>
<dbReference type="KEGG" id="arca:HC352_01595"/>
<dbReference type="SMART" id="SM00345">
    <property type="entry name" value="HTH_GNTR"/>
    <property type="match status" value="1"/>
</dbReference>
<dbReference type="GO" id="GO:0003700">
    <property type="term" value="F:DNA-binding transcription factor activity"/>
    <property type="evidence" value="ECO:0007669"/>
    <property type="project" value="InterPro"/>
</dbReference>
<dbReference type="SUPFAM" id="SSF46785">
    <property type="entry name" value="Winged helix' DNA-binding domain"/>
    <property type="match status" value="1"/>
</dbReference>
<evidence type="ECO:0000256" key="1">
    <source>
        <dbReference type="ARBA" id="ARBA00023015"/>
    </source>
</evidence>
<dbReference type="Gene3D" id="1.20.120.530">
    <property type="entry name" value="GntR ligand-binding domain-like"/>
    <property type="match status" value="1"/>
</dbReference>
<dbReference type="InterPro" id="IPR011711">
    <property type="entry name" value="GntR_C"/>
</dbReference>
<name>A0A6H2EKI5_9ACTO</name>
<dbReference type="GO" id="GO:0003677">
    <property type="term" value="F:DNA binding"/>
    <property type="evidence" value="ECO:0007669"/>
    <property type="project" value="UniProtKB-KW"/>
</dbReference>
<evidence type="ECO:0000259" key="4">
    <source>
        <dbReference type="PROSITE" id="PS50949"/>
    </source>
</evidence>
<sequence>MLSDKSLQAILRKYSTPSATDNKLIGTVMRSTATMDAIKGYILNHRLKPGDQLPTEAELCADLGVSRSSVREALRQLAALDIVTVHQGRGSFVGDMSLEPLVQTLILRNAIDQNSGKASLRQVVATRKVLDLGIADDVVTHFTGTHNPELHTLVDTMVERATNGQTYLDEDIAFHEALIEFAGDSLIAQLMSAMWLVHQAFIPGLGAPPTDELTATAHAHRAMLEAAENGDLEAYKNAVDAHYGPLAKIIDL</sequence>
<keyword evidence="1" id="KW-0805">Transcription regulation</keyword>
<dbReference type="InterPro" id="IPR036388">
    <property type="entry name" value="WH-like_DNA-bd_sf"/>
</dbReference>
<evidence type="ECO:0000313" key="5">
    <source>
        <dbReference type="EMBL" id="QJC21341.1"/>
    </source>
</evidence>
<reference evidence="5 6" key="1">
    <citation type="submission" date="2020-03" db="EMBL/GenBank/DDBJ databases">
        <title>Complete genome of Arcanobacterium buesumensis sp. nov. strain 2701.</title>
        <authorList>
            <person name="Borowiak M."/>
            <person name="Alssahen M."/>
            <person name="Laemmler C."/>
            <person name="Malorny B."/>
            <person name="Hassan A."/>
            <person name="Prenger-Berninghoff E."/>
            <person name="Ploetz M."/>
            <person name="Abdulmawjood A."/>
        </authorList>
    </citation>
    <scope>NUCLEOTIDE SEQUENCE [LARGE SCALE GENOMIC DNA]</scope>
    <source>
        <strain evidence="5 6">2701</strain>
    </source>
</reference>
<dbReference type="InterPro" id="IPR008920">
    <property type="entry name" value="TF_FadR/GntR_C"/>
</dbReference>
<feature type="domain" description="HTH gntR-type" evidence="4">
    <location>
        <begin position="28"/>
        <end position="96"/>
    </location>
</feature>
<dbReference type="RefSeq" id="WP_168917282.1">
    <property type="nucleotide sequence ID" value="NZ_CP050804.1"/>
</dbReference>
<dbReference type="Pfam" id="PF07729">
    <property type="entry name" value="FCD"/>
    <property type="match status" value="1"/>
</dbReference>
<dbReference type="PRINTS" id="PR00035">
    <property type="entry name" value="HTHGNTR"/>
</dbReference>
<keyword evidence="3" id="KW-0804">Transcription</keyword>
<accession>A0A6H2EKI5</accession>
<dbReference type="SMART" id="SM00895">
    <property type="entry name" value="FCD"/>
    <property type="match status" value="1"/>
</dbReference>
<dbReference type="PANTHER" id="PTHR43537:SF5">
    <property type="entry name" value="UXU OPERON TRANSCRIPTIONAL REGULATOR"/>
    <property type="match status" value="1"/>
</dbReference>
<gene>
    <name evidence="5" type="ORF">HC352_01595</name>
</gene>
<dbReference type="PANTHER" id="PTHR43537">
    <property type="entry name" value="TRANSCRIPTIONAL REGULATOR, GNTR FAMILY"/>
    <property type="match status" value="1"/>
</dbReference>
<evidence type="ECO:0000313" key="6">
    <source>
        <dbReference type="Proteomes" id="UP000502298"/>
    </source>
</evidence>
<dbReference type="CDD" id="cd07377">
    <property type="entry name" value="WHTH_GntR"/>
    <property type="match status" value="1"/>
</dbReference>
<dbReference type="Proteomes" id="UP000502298">
    <property type="component" value="Chromosome"/>
</dbReference>
<proteinExistence type="predicted"/>
<dbReference type="AlphaFoldDB" id="A0A6H2EKI5"/>
<protein>
    <submittedName>
        <fullName evidence="5">FadR family transcriptional regulator</fullName>
    </submittedName>
</protein>
<evidence type="ECO:0000256" key="2">
    <source>
        <dbReference type="ARBA" id="ARBA00023125"/>
    </source>
</evidence>
<keyword evidence="6" id="KW-1185">Reference proteome</keyword>
<dbReference type="SUPFAM" id="SSF48008">
    <property type="entry name" value="GntR ligand-binding domain-like"/>
    <property type="match status" value="1"/>
</dbReference>
<dbReference type="InterPro" id="IPR000524">
    <property type="entry name" value="Tscrpt_reg_HTH_GntR"/>
</dbReference>
<dbReference type="PROSITE" id="PS50949">
    <property type="entry name" value="HTH_GNTR"/>
    <property type="match status" value="1"/>
</dbReference>
<dbReference type="Pfam" id="PF00392">
    <property type="entry name" value="GntR"/>
    <property type="match status" value="1"/>
</dbReference>
<dbReference type="InterPro" id="IPR036390">
    <property type="entry name" value="WH_DNA-bd_sf"/>
</dbReference>
<dbReference type="EMBL" id="CP050804">
    <property type="protein sequence ID" value="QJC21341.1"/>
    <property type="molecule type" value="Genomic_DNA"/>
</dbReference>
<evidence type="ECO:0000256" key="3">
    <source>
        <dbReference type="ARBA" id="ARBA00023163"/>
    </source>
</evidence>
<organism evidence="5 6">
    <name type="scientific">Arcanobacterium buesumense</name>
    <dbReference type="NCBI Taxonomy" id="2722751"/>
    <lineage>
        <taxon>Bacteria</taxon>
        <taxon>Bacillati</taxon>
        <taxon>Actinomycetota</taxon>
        <taxon>Actinomycetes</taxon>
        <taxon>Actinomycetales</taxon>
        <taxon>Actinomycetaceae</taxon>
        <taxon>Arcanobacterium</taxon>
    </lineage>
</organism>
<keyword evidence="2" id="KW-0238">DNA-binding</keyword>